<dbReference type="EnsemblPlants" id="Solyc05g056060.3.1">
    <property type="protein sequence ID" value="Solyc05g056060.3.1.1"/>
    <property type="gene ID" value="Solyc05g056060.3"/>
</dbReference>
<protein>
    <submittedName>
        <fullName evidence="1">Uncharacterized protein</fullName>
    </submittedName>
</protein>
<reference evidence="1" key="1">
    <citation type="journal article" date="2012" name="Nature">
        <title>The tomato genome sequence provides insights into fleshy fruit evolution.</title>
        <authorList>
            <consortium name="Tomato Genome Consortium"/>
        </authorList>
    </citation>
    <scope>NUCLEOTIDE SEQUENCE [LARGE SCALE GENOMIC DNA]</scope>
    <source>
        <strain evidence="1">cv. Heinz 1706</strain>
    </source>
</reference>
<proteinExistence type="predicted"/>
<organism evidence="1">
    <name type="scientific">Solanum lycopersicum</name>
    <name type="common">Tomato</name>
    <name type="synonym">Lycopersicon esculentum</name>
    <dbReference type="NCBI Taxonomy" id="4081"/>
    <lineage>
        <taxon>Eukaryota</taxon>
        <taxon>Viridiplantae</taxon>
        <taxon>Streptophyta</taxon>
        <taxon>Embryophyta</taxon>
        <taxon>Tracheophyta</taxon>
        <taxon>Spermatophyta</taxon>
        <taxon>Magnoliopsida</taxon>
        <taxon>eudicotyledons</taxon>
        <taxon>Gunneridae</taxon>
        <taxon>Pentapetalae</taxon>
        <taxon>asterids</taxon>
        <taxon>lamiids</taxon>
        <taxon>Solanales</taxon>
        <taxon>Solanaceae</taxon>
        <taxon>Solanoideae</taxon>
        <taxon>Solaneae</taxon>
        <taxon>Solanum</taxon>
        <taxon>Solanum subgen. Lycopersicon</taxon>
    </lineage>
</organism>
<dbReference type="InParanoid" id="A0A3Q7GN95"/>
<dbReference type="Proteomes" id="UP000004994">
    <property type="component" value="Chromosome 5"/>
</dbReference>
<evidence type="ECO:0000313" key="1">
    <source>
        <dbReference type="EnsemblPlants" id="Solyc05g056060.3.1.1"/>
    </source>
</evidence>
<keyword evidence="2" id="KW-1185">Reference proteome</keyword>
<sequence length="132" mass="13580">MCPGVEFSVGTSSLAATVLSRSRSALEPITCPRTDAPMVNAIAALGIKMDFLRMAMNGTAACTAANQDGENFSVCSLHTPKGIFAAMPKTPITNIFAGRGCGRKFFAKAVRDRAARAATIAGGHLSFTPGGG</sequence>
<dbReference type="Gramene" id="Solyc05g056060.3.1">
    <property type="protein sequence ID" value="Solyc05g056060.3.1.1"/>
    <property type="gene ID" value="Solyc05g056060.3"/>
</dbReference>
<dbReference type="AlphaFoldDB" id="A0A3Q7GN95"/>
<evidence type="ECO:0000313" key="2">
    <source>
        <dbReference type="Proteomes" id="UP000004994"/>
    </source>
</evidence>
<reference evidence="1" key="2">
    <citation type="submission" date="2019-01" db="UniProtKB">
        <authorList>
            <consortium name="EnsemblPlants"/>
        </authorList>
    </citation>
    <scope>IDENTIFICATION</scope>
    <source>
        <strain evidence="1">cv. Heinz 1706</strain>
    </source>
</reference>
<name>A0A3Q7GN95_SOLLC</name>
<accession>A0A3Q7GN95</accession>